<evidence type="ECO:0008006" key="3">
    <source>
        <dbReference type="Google" id="ProtNLM"/>
    </source>
</evidence>
<evidence type="ECO:0000313" key="1">
    <source>
        <dbReference type="EMBL" id="AFZ68959.1"/>
    </source>
</evidence>
<reference evidence="2" key="1">
    <citation type="submission" date="2012-03" db="EMBL/GenBank/DDBJ databases">
        <title>Complete sequence of chromosome of Deinococcus peraridilitoris DSM 19664.</title>
        <authorList>
            <person name="Lucas S."/>
            <person name="Copeland A."/>
            <person name="Lapidus A."/>
            <person name="Glavina del Rio T."/>
            <person name="Dalin E."/>
            <person name="Tice H."/>
            <person name="Bruce D."/>
            <person name="Goodwin L."/>
            <person name="Pitluck S."/>
            <person name="Peters L."/>
            <person name="Mikhailova N."/>
            <person name="Lu M."/>
            <person name="Kyrpides N."/>
            <person name="Mavromatis K."/>
            <person name="Ivanova N."/>
            <person name="Brettin T."/>
            <person name="Detter J.C."/>
            <person name="Han C."/>
            <person name="Larimer F."/>
            <person name="Land M."/>
            <person name="Hauser L."/>
            <person name="Markowitz V."/>
            <person name="Cheng J.-F."/>
            <person name="Hugenholtz P."/>
            <person name="Woyke T."/>
            <person name="Wu D."/>
            <person name="Pukall R."/>
            <person name="Steenblock K."/>
            <person name="Brambilla E."/>
            <person name="Klenk H.-P."/>
            <person name="Eisen J.A."/>
        </authorList>
    </citation>
    <scope>NUCLEOTIDE SEQUENCE [LARGE SCALE GENOMIC DNA]</scope>
    <source>
        <strain evidence="2">DSM 19664 / LMG 22246 / CIP 109416 / KR-200</strain>
    </source>
</reference>
<dbReference type="KEGG" id="dpd:Deipe_3529"/>
<proteinExistence type="predicted"/>
<organism evidence="1 2">
    <name type="scientific">Deinococcus peraridilitoris (strain DSM 19664 / LMG 22246 / CIP 109416 / KR-200)</name>
    <dbReference type="NCBI Taxonomy" id="937777"/>
    <lineage>
        <taxon>Bacteria</taxon>
        <taxon>Thermotogati</taxon>
        <taxon>Deinococcota</taxon>
        <taxon>Deinococci</taxon>
        <taxon>Deinococcales</taxon>
        <taxon>Deinococcaceae</taxon>
        <taxon>Deinococcus</taxon>
    </lineage>
</organism>
<dbReference type="AlphaFoldDB" id="L0A682"/>
<name>L0A682_DEIPD</name>
<accession>L0A682</accession>
<dbReference type="Proteomes" id="UP000010467">
    <property type="component" value="Chromosome"/>
</dbReference>
<evidence type="ECO:0000313" key="2">
    <source>
        <dbReference type="Proteomes" id="UP000010467"/>
    </source>
</evidence>
<gene>
    <name evidence="1" type="ordered locus">Deipe_3529</name>
</gene>
<dbReference type="EMBL" id="CP003382">
    <property type="protein sequence ID" value="AFZ68959.1"/>
    <property type="molecule type" value="Genomic_DNA"/>
</dbReference>
<dbReference type="PATRIC" id="fig|937777.3.peg.3539"/>
<sequence>MAAALAAVSPQASAQVRTPTMSPLQLQPTANGVMLVTTMTPRGAADTLQRAFVARHATNMLLCDPRCKPVNELPLGNPTAFGPSTSHRVIVGGKFQPGQKLHFIMQFASGVSVVEAVVTPNAP</sequence>
<protein>
    <recommendedName>
        <fullName evidence="3">Copper chaperone PCu(A)C</fullName>
    </recommendedName>
</protein>
<keyword evidence="2" id="KW-1185">Reference proteome</keyword>
<dbReference type="HOGENOM" id="CLU_2011515_0_0_0"/>
<dbReference type="STRING" id="937777.Deipe_3529"/>